<evidence type="ECO:0000313" key="1">
    <source>
        <dbReference type="EMBL" id="KAJ9078234.1"/>
    </source>
</evidence>
<reference evidence="1" key="1">
    <citation type="submission" date="2022-04" db="EMBL/GenBank/DDBJ databases">
        <title>Genome of the entomopathogenic fungus Entomophthora muscae.</title>
        <authorList>
            <person name="Elya C."/>
            <person name="Lovett B.R."/>
            <person name="Lee E."/>
            <person name="Macias A.M."/>
            <person name="Hajek A.E."/>
            <person name="De Bivort B.L."/>
            <person name="Kasson M.T."/>
            <person name="De Fine Licht H.H."/>
            <person name="Stajich J.E."/>
        </authorList>
    </citation>
    <scope>NUCLEOTIDE SEQUENCE</scope>
    <source>
        <strain evidence="1">Berkeley</strain>
    </source>
</reference>
<name>A0ACC2TTY3_9FUNG</name>
<dbReference type="Proteomes" id="UP001165960">
    <property type="component" value="Unassembled WGS sequence"/>
</dbReference>
<sequence>MLENLHYTIQGPVIDFPKFDIVLGLDWLQKNNPHVDWETSVLTIRREGINHQIYPESVDQLCQDCQFSPSGTPGPRAGIEP</sequence>
<organism evidence="1 2">
    <name type="scientific">Entomophthora muscae</name>
    <dbReference type="NCBI Taxonomy" id="34485"/>
    <lineage>
        <taxon>Eukaryota</taxon>
        <taxon>Fungi</taxon>
        <taxon>Fungi incertae sedis</taxon>
        <taxon>Zoopagomycota</taxon>
        <taxon>Entomophthoromycotina</taxon>
        <taxon>Entomophthoromycetes</taxon>
        <taxon>Entomophthorales</taxon>
        <taxon>Entomophthoraceae</taxon>
        <taxon>Entomophthora</taxon>
    </lineage>
</organism>
<keyword evidence="2" id="KW-1185">Reference proteome</keyword>
<proteinExistence type="predicted"/>
<evidence type="ECO:0000313" key="2">
    <source>
        <dbReference type="Proteomes" id="UP001165960"/>
    </source>
</evidence>
<protein>
    <submittedName>
        <fullName evidence="1">Uncharacterized protein</fullName>
    </submittedName>
</protein>
<accession>A0ACC2TTY3</accession>
<gene>
    <name evidence="1" type="ORF">DSO57_1008900</name>
</gene>
<comment type="caution">
    <text evidence="1">The sequence shown here is derived from an EMBL/GenBank/DDBJ whole genome shotgun (WGS) entry which is preliminary data.</text>
</comment>
<dbReference type="EMBL" id="QTSX02002157">
    <property type="protein sequence ID" value="KAJ9078234.1"/>
    <property type="molecule type" value="Genomic_DNA"/>
</dbReference>